<dbReference type="NCBIfam" id="TIGR03303">
    <property type="entry name" value="OM_YaeT"/>
    <property type="match status" value="1"/>
</dbReference>
<name>A0A8J2YZG1_9PROT</name>
<evidence type="ECO:0000256" key="5">
    <source>
        <dbReference type="ARBA" id="ARBA00022737"/>
    </source>
</evidence>
<evidence type="ECO:0000256" key="3">
    <source>
        <dbReference type="ARBA" id="ARBA00022692"/>
    </source>
</evidence>
<comment type="similarity">
    <text evidence="8">Belongs to the BamA family.</text>
</comment>
<dbReference type="Gene3D" id="2.40.160.50">
    <property type="entry name" value="membrane protein fhac: a member of the omp85/tpsb transporter family"/>
    <property type="match status" value="1"/>
</dbReference>
<proteinExistence type="inferred from homology"/>
<feature type="domain" description="POTRA" evidence="10">
    <location>
        <begin position="23"/>
        <end position="90"/>
    </location>
</feature>
<comment type="subcellular location">
    <subcellularLocation>
        <location evidence="8">Cell outer membrane</location>
    </subcellularLocation>
    <subcellularLocation>
        <location evidence="1">Membrane</location>
    </subcellularLocation>
</comment>
<evidence type="ECO:0000313" key="11">
    <source>
        <dbReference type="EMBL" id="GGF40389.1"/>
    </source>
</evidence>
<feature type="domain" description="POTRA" evidence="10">
    <location>
        <begin position="171"/>
        <end position="259"/>
    </location>
</feature>
<evidence type="ECO:0000256" key="7">
    <source>
        <dbReference type="ARBA" id="ARBA00023237"/>
    </source>
</evidence>
<dbReference type="AlphaFoldDB" id="A0A8J2YZG1"/>
<dbReference type="GO" id="GO:0009279">
    <property type="term" value="C:cell outer membrane"/>
    <property type="evidence" value="ECO:0007669"/>
    <property type="project" value="UniProtKB-SubCell"/>
</dbReference>
<feature type="domain" description="POTRA" evidence="10">
    <location>
        <begin position="344"/>
        <end position="417"/>
    </location>
</feature>
<evidence type="ECO:0000256" key="4">
    <source>
        <dbReference type="ARBA" id="ARBA00022729"/>
    </source>
</evidence>
<dbReference type="Proteomes" id="UP000646365">
    <property type="component" value="Unassembled WGS sequence"/>
</dbReference>
<keyword evidence="6 8" id="KW-0472">Membrane</keyword>
<dbReference type="Gene3D" id="3.10.20.310">
    <property type="entry name" value="membrane protein fhac"/>
    <property type="match status" value="5"/>
</dbReference>
<dbReference type="InterPro" id="IPR023707">
    <property type="entry name" value="OM_assembly_BamA"/>
</dbReference>
<dbReference type="Pfam" id="PF01103">
    <property type="entry name" value="Omp85"/>
    <property type="match status" value="1"/>
</dbReference>
<feature type="domain" description="POTRA" evidence="10">
    <location>
        <begin position="91"/>
        <end position="168"/>
    </location>
</feature>
<dbReference type="EMBL" id="BMJQ01000017">
    <property type="protein sequence ID" value="GGF40389.1"/>
    <property type="molecule type" value="Genomic_DNA"/>
</dbReference>
<dbReference type="PANTHER" id="PTHR12815:SF23">
    <property type="entry name" value="OUTER MEMBRANE PROTEIN ASSEMBLY FACTOR BAMA"/>
    <property type="match status" value="1"/>
</dbReference>
<reference evidence="11" key="2">
    <citation type="submission" date="2020-09" db="EMBL/GenBank/DDBJ databases">
        <authorList>
            <person name="Sun Q."/>
            <person name="Zhou Y."/>
        </authorList>
    </citation>
    <scope>NUCLEOTIDE SEQUENCE</scope>
    <source>
        <strain evidence="11">CGMCC 1.15725</strain>
    </source>
</reference>
<dbReference type="InterPro" id="IPR010827">
    <property type="entry name" value="BamA/TamA_POTRA"/>
</dbReference>
<evidence type="ECO:0000256" key="1">
    <source>
        <dbReference type="ARBA" id="ARBA00004370"/>
    </source>
</evidence>
<dbReference type="InterPro" id="IPR039910">
    <property type="entry name" value="D15-like"/>
</dbReference>
<protein>
    <recommendedName>
        <fullName evidence="8 9">Outer membrane protein assembly factor BamA</fullName>
    </recommendedName>
</protein>
<dbReference type="HAMAP" id="MF_01430">
    <property type="entry name" value="OM_assembly_BamA"/>
    <property type="match status" value="1"/>
</dbReference>
<evidence type="ECO:0000256" key="2">
    <source>
        <dbReference type="ARBA" id="ARBA00022452"/>
    </source>
</evidence>
<dbReference type="PIRSF" id="PIRSF006076">
    <property type="entry name" value="OM_assembly_OMP85"/>
    <property type="match status" value="1"/>
</dbReference>
<dbReference type="Pfam" id="PF07244">
    <property type="entry name" value="POTRA"/>
    <property type="match status" value="5"/>
</dbReference>
<keyword evidence="3 8" id="KW-0812">Transmembrane</keyword>
<dbReference type="PROSITE" id="PS51779">
    <property type="entry name" value="POTRA"/>
    <property type="match status" value="4"/>
</dbReference>
<sequence length="753" mass="83542">MALPSFSGALAQTPQLGQVQSGGIVEEVRIEGAERIEPETIRSYLTVQPGDQFDSEKLDKSLKVLFATGLFADVTMRREGNALIVKVVENPIINRVAYEGNDRFDDKALNDEVQLKPRTVYTRTRVQADVKRILDLYRRSGRFAATVEPKIIQLPQNRVDLVFEINEGKLTGINSINFIGNKAFSNDELQAQIQTKESRWYRFFSSDDNYDPDRVTYDRELLRKYYLSQGYADFRVVSAVAELTPARDGFILTFTVDEGERYHFGHIGMNVGLKDLKPADLMPVVLTKDGDWYNADLIEKSIDKLTAAVGDRGYAFIDVRPLITRNKDARTIDLTYDIAEGPRVYVERIDVNGNVRTLDSVIRREFQLAEGDAFNTSKVKKSEQNLKNLGFFKKVDVTNAQGSAPDKTVITVNVEEQSTGDLTIGTGFSTTEGLLGNFGIHERNLLGRGQDLRLSGTISQYNNLLDLSFTEPYFLGRPLAAGFDIFRINQNNQRLQNYDEYSLGTTVRLGFDLYENVHDTLRYTVRQDQITNIATSASVYVTNQGTTNESSIGQTLTYDQRDNRLEPTGGYYVQLDTTIAGLGGNVAYSKNIVSGGTYITWAPKWTLGIVAEYGDINGLGQGVRLADRFFVGGDNLRGFANAGIGPRDSTSDDSLGANQYYTVQATQQIPLGLPEELGISGRYFVDAGSAYGIDVTPIAGHPITDSHEIRVATGVGVSWKSPMGPIKVDLGVPVKKGPHDNTEVFRVSFGTKF</sequence>
<comment type="function">
    <text evidence="8">Part of the outer membrane protein assembly complex, which is involved in assembly and insertion of beta-barrel proteins into the outer membrane.</text>
</comment>
<dbReference type="GO" id="GO:0051205">
    <property type="term" value="P:protein insertion into membrane"/>
    <property type="evidence" value="ECO:0007669"/>
    <property type="project" value="UniProtKB-UniRule"/>
</dbReference>
<reference evidence="11" key="1">
    <citation type="journal article" date="2014" name="Int. J. Syst. Evol. Microbiol.">
        <title>Complete genome sequence of Corynebacterium casei LMG S-19264T (=DSM 44701T), isolated from a smear-ripened cheese.</title>
        <authorList>
            <consortium name="US DOE Joint Genome Institute (JGI-PGF)"/>
            <person name="Walter F."/>
            <person name="Albersmeier A."/>
            <person name="Kalinowski J."/>
            <person name="Ruckert C."/>
        </authorList>
    </citation>
    <scope>NUCLEOTIDE SEQUENCE</scope>
    <source>
        <strain evidence="11">CGMCC 1.15725</strain>
    </source>
</reference>
<dbReference type="InterPro" id="IPR000184">
    <property type="entry name" value="Bac_surfAg_D15"/>
</dbReference>
<evidence type="ECO:0000313" key="12">
    <source>
        <dbReference type="Proteomes" id="UP000646365"/>
    </source>
</evidence>
<dbReference type="PANTHER" id="PTHR12815">
    <property type="entry name" value="SORTING AND ASSEMBLY MACHINERY SAMM50 PROTEIN FAMILY MEMBER"/>
    <property type="match status" value="1"/>
</dbReference>
<organism evidence="11 12">
    <name type="scientific">Aliidongia dinghuensis</name>
    <dbReference type="NCBI Taxonomy" id="1867774"/>
    <lineage>
        <taxon>Bacteria</taxon>
        <taxon>Pseudomonadati</taxon>
        <taxon>Pseudomonadota</taxon>
        <taxon>Alphaproteobacteria</taxon>
        <taxon>Rhodospirillales</taxon>
        <taxon>Dongiaceae</taxon>
        <taxon>Aliidongia</taxon>
    </lineage>
</organism>
<keyword evidence="5 8" id="KW-0677">Repeat</keyword>
<keyword evidence="12" id="KW-1185">Reference proteome</keyword>
<keyword evidence="2 8" id="KW-1134">Transmembrane beta strand</keyword>
<evidence type="ECO:0000256" key="9">
    <source>
        <dbReference type="NCBIfam" id="TIGR03303"/>
    </source>
</evidence>
<comment type="caution">
    <text evidence="11">The sequence shown here is derived from an EMBL/GenBank/DDBJ whole genome shotgun (WGS) entry which is preliminary data.</text>
</comment>
<dbReference type="GO" id="GO:0043165">
    <property type="term" value="P:Gram-negative-bacterium-type cell outer membrane assembly"/>
    <property type="evidence" value="ECO:0007669"/>
    <property type="project" value="UniProtKB-UniRule"/>
</dbReference>
<dbReference type="InterPro" id="IPR034746">
    <property type="entry name" value="POTRA"/>
</dbReference>
<evidence type="ECO:0000259" key="10">
    <source>
        <dbReference type="PROSITE" id="PS51779"/>
    </source>
</evidence>
<gene>
    <name evidence="8 11" type="primary">bamA</name>
    <name evidence="11" type="ORF">GCM10011611_53520</name>
</gene>
<comment type="subunit">
    <text evidence="8">Part of the Bam complex.</text>
</comment>
<keyword evidence="7 8" id="KW-0998">Cell outer membrane</keyword>
<evidence type="ECO:0000256" key="8">
    <source>
        <dbReference type="HAMAP-Rule" id="MF_01430"/>
    </source>
</evidence>
<accession>A0A8J2YZG1</accession>
<evidence type="ECO:0000256" key="6">
    <source>
        <dbReference type="ARBA" id="ARBA00023136"/>
    </source>
</evidence>
<keyword evidence="4 8" id="KW-0732">Signal</keyword>